<feature type="region of interest" description="Disordered" evidence="1">
    <location>
        <begin position="127"/>
        <end position="177"/>
    </location>
</feature>
<dbReference type="AlphaFoldDB" id="A0AAW0ESK8"/>
<dbReference type="EMBL" id="JAECZO010000078">
    <property type="protein sequence ID" value="KAK7196506.1"/>
    <property type="molecule type" value="Genomic_DNA"/>
</dbReference>
<accession>A0AAW0ESK8</accession>
<proteinExistence type="predicted"/>
<evidence type="ECO:0000313" key="3">
    <source>
        <dbReference type="Proteomes" id="UP001430356"/>
    </source>
</evidence>
<comment type="caution">
    <text evidence="2">The sequence shown here is derived from an EMBL/GenBank/DDBJ whole genome shotgun (WGS) entry which is preliminary data.</text>
</comment>
<protein>
    <submittedName>
        <fullName evidence="2">Uncharacterized protein</fullName>
    </submittedName>
</protein>
<reference evidence="2 3" key="1">
    <citation type="journal article" date="2021" name="MBio">
        <title>A New Model Trypanosomatid, Novymonas esmeraldas: Genomic Perception of Its 'Candidatus Pandoraea novymonadis' Endosymbiont.</title>
        <authorList>
            <person name="Zakharova A."/>
            <person name="Saura A."/>
            <person name="Butenko A."/>
            <person name="Podesvova L."/>
            <person name="Warmusova S."/>
            <person name="Kostygov A.Y."/>
            <person name="Nenarokova A."/>
            <person name="Lukes J."/>
            <person name="Opperdoes F.R."/>
            <person name="Yurchenko V."/>
        </authorList>
    </citation>
    <scope>NUCLEOTIDE SEQUENCE [LARGE SCALE GENOMIC DNA]</scope>
    <source>
        <strain evidence="2 3">E262AT.01</strain>
    </source>
</reference>
<dbReference type="Proteomes" id="UP001430356">
    <property type="component" value="Unassembled WGS sequence"/>
</dbReference>
<sequence>MTDATPFVTALLAAKKHEATELFGPWDAEDEGRIAVAQLRPLLLSVLPLPSAEARRGRGGPAAVAAAELLSTAHVKQVYSAVTRRAWTPPAVPPHPRLPSASASAGPTLSEVHAIIDVLCRDTAATVAPPRCSASDDDGDDVSGGGEDDASTWLVRTRPPPSSSTADAPRRRTGTRSPRVDVLYGSIEAVYRIFCSAAVAAGEAVPTALPIDAAHLQRMAVNVRGQGLGLGESHELHRLLLSATVGDAAACLTLDDFVELLCGI</sequence>
<evidence type="ECO:0000313" key="2">
    <source>
        <dbReference type="EMBL" id="KAK7196506.1"/>
    </source>
</evidence>
<keyword evidence="3" id="KW-1185">Reference proteome</keyword>
<evidence type="ECO:0000256" key="1">
    <source>
        <dbReference type="SAM" id="MobiDB-lite"/>
    </source>
</evidence>
<name>A0AAW0ESK8_9TRYP</name>
<organism evidence="2 3">
    <name type="scientific">Novymonas esmeraldas</name>
    <dbReference type="NCBI Taxonomy" id="1808958"/>
    <lineage>
        <taxon>Eukaryota</taxon>
        <taxon>Discoba</taxon>
        <taxon>Euglenozoa</taxon>
        <taxon>Kinetoplastea</taxon>
        <taxon>Metakinetoplastina</taxon>
        <taxon>Trypanosomatida</taxon>
        <taxon>Trypanosomatidae</taxon>
        <taxon>Novymonas</taxon>
    </lineage>
</organism>
<feature type="compositionally biased region" description="Acidic residues" evidence="1">
    <location>
        <begin position="135"/>
        <end position="150"/>
    </location>
</feature>
<gene>
    <name evidence="2" type="ORF">NESM_000588200</name>
</gene>